<dbReference type="RefSeq" id="WP_193811837.1">
    <property type="nucleotide sequence ID" value="NZ_CP040442.1"/>
</dbReference>
<feature type="domain" description="PKD/Chitinase" evidence="4">
    <location>
        <begin position="883"/>
        <end position="951"/>
    </location>
</feature>
<dbReference type="InterPro" id="IPR022409">
    <property type="entry name" value="PKD/Chitinase_dom"/>
</dbReference>
<sequence length="1982" mass="197741">MKKFFLLSKLLSTLVAAVLFLMPSVNFGQAPNLGSASSFALFTAAGAFNNTGAGTIVTGDVGTNVGAFNAFPPGTLIGQKHHADLVSSQAAIDVAFAYGSVSTVTCGSVISTTMGSGQTLLPNVYCLGAASTINGDLILDGGGDPNSIFIFKIDGALATTVNSRVLLTNGASLCNVYWQVNGEVDLGDNSLFQGTILADGAINLLQGATLNGRGLSTAGAISLSTNTVTLSLQPTASVITAGGATTFCAGGSVTLSGNSGGTWSTGATTSSITVNTSGDYFVTNTNACGSVNSNHIIVTVNPLPAATAGRDTSICSGNSVTLGTSPVSGHTYSWTPSTGLSSTTIANPVASPTTTTTYTLVETITATGCQNTNSVTVTVSPAPVASVITAGGATAFCTGGSVTLSGNSGGTWSTGATTPSITVTTSGDYFVTNTNACGSVNSNHIIVTVSPAPVASVITAGGATTFCAGGSVTLSGNSGGTWSTGATTATITVNTSGDYFVTNTNACGSVNSNHIIVTVNPLPAATAGRDTAICSGNSVTLGTTPVSGHTYLWTPSTGLSSATIANPVASPTTTTTYTLVETITATGCQNTNSVTVTVSPAPVASVITAGGATTFCAGGSVTLSGNSGGTWSTGATTATIIVTTSGDYFVTNTNACGSVNSNHITVTVSPAAVASVITAGGATTFCAGGSVILSGNSGGTWSTGATTATITATTSGDYFVTNTNACGSVNSNHIIVTVSPAPVVSVITAGGATTFCAGGSVILSGNSGGTWSTGATTPTITVTTSGDYFVTNTNACGSVNSNHIIVTVSPAAVASVITAGGATTFCAGGSVTLSGNSGGTWSTGATTATITVTTSGDYFVTNTNACGSVNSNHIIVTVSPLPVCTITGNSVICQGQSTQLCAPAGFTKYLWSTGATTSCITVSTAGTYTVTTTNAAGCTSTGSKTVTVSALPVCTITGNSVICQGQSTQLCAPAGFTKYLWSTGATTSCITVSTAGTYTVTTTNAAGCTSTCSKTVTVSSLPVCTITGDSVICQGQSTQLCAPAGFTKYLWSTGATTSCITVSTADTYTVTTTNAAGCTSTGSKTVTVSALPVCTITGNSVICQGQSTQLCAPAGFTKYLWSTGATTSCITVSTAGTYTVTTTNAAGCTSTCSKTVTVSALPVCTITGDSVICQGQSTQLCAPAGFTKYLWSTGATTSCITVSTAGTYTVTTTNAAGCTSTCSKTVTVSSLPVCTITGNSVICQGQSTQLCAPAGFTKYLWSTGATTSCITVSTAGTYTVTTTNAAGCTSTGSKTVTVSALPVCTITGNSVICQGQSTQLCAPAGFTKYLWSTGATTSCITVSTAGTYTVTTTNAAGCTSTCSKTVTVSSLPVCTITGDSVICQGQSTQLCAPAGFTKYLWSTGATTSCITVSTAGTYTVTTTNAAGCTSTGSKTVTVTKVEVHVEAGSISCNGGESTVKVTATGGTAPYTGVGTFTVKAGTHTYTVKDAKGCSVSKEITITEPSKLVVHIEACSISCNGGESTVKVTATGGTAPYTGVGTFTVKAGTHTYTVKDAKGCSVSKEITITEPSKLVVHIEACSISCNGGESTVKVTATGGTAPYTGVGTFTAKAGTHTYTVKDAKGCSGVKEIMITQPEALNLVLTIPPANPNGLTTVKVTVSGGTPVYKYLWSNGETGSSANLGAGLFSVTVTDYKGCKATIGGEIKPIDCGRFTTVTQGGWGAKAAGNNWGAYRNQYFAGAFPAGLTVGAGSRFLKLTTAKAVEDFLPSGSTPRALDPGTLTNPGASYANVLAGQVVALTLNVRFDEYDANFSPSSTKLGDMVVASGTFAGMSVYQVLAESNKVLGGISVYSASKMNSIVDEINNNYDGGMINNHVLTCPCPEPGLATGTNDILPVVSKMVLYPNPSDGEFNIKFDAEQGTLVLVQLFDMSGKLIGDYSNKVIRSGNKANLNVKNYNLVGGSYVVKVKTSTSEKTFKLLIKK</sequence>
<evidence type="ECO:0000256" key="2">
    <source>
        <dbReference type="ARBA" id="ARBA00022729"/>
    </source>
</evidence>
<dbReference type="InterPro" id="IPR026444">
    <property type="entry name" value="Secre_tail"/>
</dbReference>
<evidence type="ECO:0000313" key="5">
    <source>
        <dbReference type="EMBL" id="QOW11665.1"/>
    </source>
</evidence>
<dbReference type="KEGG" id="kfa:Q73A0000_15430"/>
<dbReference type="NCBIfam" id="TIGR04183">
    <property type="entry name" value="Por_Secre_tail"/>
    <property type="match status" value="1"/>
</dbReference>
<keyword evidence="2 3" id="KW-0732">Signal</keyword>
<reference evidence="5 6" key="1">
    <citation type="submission" date="2019-05" db="EMBL/GenBank/DDBJ databases">
        <title>Chryseobacterium sp. isolated from King George Island, maritime Antarctica.</title>
        <authorList>
            <person name="Peng X."/>
        </authorList>
    </citation>
    <scope>NUCLEOTIDE SEQUENCE [LARGE SCALE GENOMIC DNA]</scope>
    <source>
        <strain evidence="5 6">7-3A</strain>
    </source>
</reference>
<feature type="domain" description="PKD/Chitinase" evidence="4">
    <location>
        <begin position="1163"/>
        <end position="1231"/>
    </location>
</feature>
<feature type="domain" description="PKD/Chitinase" evidence="4">
    <location>
        <begin position="953"/>
        <end position="1021"/>
    </location>
</feature>
<feature type="domain" description="PKD/Chitinase" evidence="4">
    <location>
        <begin position="1023"/>
        <end position="1091"/>
    </location>
</feature>
<organism evidence="5 6">
    <name type="scientific">Kaistella flava</name>
    <name type="common">ex Peng et al. 2021</name>
    <dbReference type="NCBI Taxonomy" id="2038776"/>
    <lineage>
        <taxon>Bacteria</taxon>
        <taxon>Pseudomonadati</taxon>
        <taxon>Bacteroidota</taxon>
        <taxon>Flavobacteriia</taxon>
        <taxon>Flavobacteriales</taxon>
        <taxon>Weeksellaceae</taxon>
        <taxon>Chryseobacterium group</taxon>
        <taxon>Kaistella</taxon>
    </lineage>
</organism>
<dbReference type="Gene3D" id="2.60.40.740">
    <property type="match status" value="1"/>
</dbReference>
<dbReference type="EMBL" id="CP040442">
    <property type="protein sequence ID" value="QOW11665.1"/>
    <property type="molecule type" value="Genomic_DNA"/>
</dbReference>
<feature type="domain" description="PKD/Chitinase" evidence="4">
    <location>
        <begin position="1303"/>
        <end position="1371"/>
    </location>
</feature>
<proteinExistence type="inferred from homology"/>
<evidence type="ECO:0000259" key="4">
    <source>
        <dbReference type="SMART" id="SM00089"/>
    </source>
</evidence>
<feature type="domain" description="PKD/Chitinase" evidence="4">
    <location>
        <begin position="1093"/>
        <end position="1161"/>
    </location>
</feature>
<name>A0A7M2YDF6_9FLAO</name>
<comment type="similarity">
    <text evidence="1">Belongs to the ice-binding protein family.</text>
</comment>
<protein>
    <submittedName>
        <fullName evidence="5">T9SS type A sorting domain-containing protein</fullName>
    </submittedName>
</protein>
<dbReference type="InterPro" id="IPR021884">
    <property type="entry name" value="Ice-bd_prot"/>
</dbReference>
<evidence type="ECO:0000313" key="6">
    <source>
        <dbReference type="Proteomes" id="UP000594195"/>
    </source>
</evidence>
<feature type="domain" description="PKD/Chitinase" evidence="4">
    <location>
        <begin position="1233"/>
        <end position="1301"/>
    </location>
</feature>
<accession>A0A7M2YDF6</accession>
<evidence type="ECO:0000256" key="3">
    <source>
        <dbReference type="SAM" id="SignalP"/>
    </source>
</evidence>
<keyword evidence="6" id="KW-1185">Reference proteome</keyword>
<feature type="chain" id="PRO_5032756513" evidence="3">
    <location>
        <begin position="29"/>
        <end position="1982"/>
    </location>
</feature>
<feature type="domain" description="PKD/Chitinase" evidence="4">
    <location>
        <begin position="1373"/>
        <end position="1441"/>
    </location>
</feature>
<dbReference type="SMART" id="SM00089">
    <property type="entry name" value="PKD"/>
    <property type="match status" value="8"/>
</dbReference>
<gene>
    <name evidence="5" type="ORF">Q73A0000_15430</name>
</gene>
<dbReference type="Proteomes" id="UP000594195">
    <property type="component" value="Chromosome"/>
</dbReference>
<feature type="signal peptide" evidence="3">
    <location>
        <begin position="1"/>
        <end position="28"/>
    </location>
</feature>
<evidence type="ECO:0000256" key="1">
    <source>
        <dbReference type="ARBA" id="ARBA00005445"/>
    </source>
</evidence>
<dbReference type="Pfam" id="PF11999">
    <property type="entry name" value="Ice_binding"/>
    <property type="match status" value="1"/>
</dbReference>
<dbReference type="Pfam" id="PF18962">
    <property type="entry name" value="Por_Secre_tail"/>
    <property type="match status" value="1"/>
</dbReference>